<reference evidence="11" key="1">
    <citation type="journal article" date="2020" name="mSystems">
        <title>Genome- and Community-Level Interaction Insights into Carbon Utilization and Element Cycling Functions of Hydrothermarchaeota in Hydrothermal Sediment.</title>
        <authorList>
            <person name="Zhou Z."/>
            <person name="Liu Y."/>
            <person name="Xu W."/>
            <person name="Pan J."/>
            <person name="Luo Z.H."/>
            <person name="Li M."/>
        </authorList>
    </citation>
    <scope>NUCLEOTIDE SEQUENCE [LARGE SCALE GENOMIC DNA]</scope>
    <source>
        <strain evidence="11">SpSt-477</strain>
    </source>
</reference>
<feature type="domain" description="Tripartite ATP-independent periplasmic transporters DctQ component" evidence="10">
    <location>
        <begin position="63"/>
        <end position="195"/>
    </location>
</feature>
<dbReference type="InterPro" id="IPR055348">
    <property type="entry name" value="DctQ"/>
</dbReference>
<dbReference type="AlphaFoldDB" id="A0A7C4RSY0"/>
<organism evidence="11">
    <name type="scientific">Desulfatirhabdium butyrativorans</name>
    <dbReference type="NCBI Taxonomy" id="340467"/>
    <lineage>
        <taxon>Bacteria</taxon>
        <taxon>Pseudomonadati</taxon>
        <taxon>Thermodesulfobacteriota</taxon>
        <taxon>Desulfobacteria</taxon>
        <taxon>Desulfobacterales</taxon>
        <taxon>Desulfatirhabdiaceae</taxon>
        <taxon>Desulfatirhabdium</taxon>
    </lineage>
</organism>
<name>A0A7C4RSY0_9BACT</name>
<evidence type="ECO:0000256" key="8">
    <source>
        <dbReference type="ARBA" id="ARBA00038436"/>
    </source>
</evidence>
<evidence type="ECO:0000256" key="4">
    <source>
        <dbReference type="ARBA" id="ARBA00022519"/>
    </source>
</evidence>
<dbReference type="Pfam" id="PF04290">
    <property type="entry name" value="DctQ"/>
    <property type="match status" value="1"/>
</dbReference>
<dbReference type="PROSITE" id="PS51257">
    <property type="entry name" value="PROKAR_LIPOPROTEIN"/>
    <property type="match status" value="1"/>
</dbReference>
<feature type="transmembrane region" description="Helical" evidence="9">
    <location>
        <begin position="89"/>
        <end position="105"/>
    </location>
</feature>
<protein>
    <submittedName>
        <fullName evidence="11">TRAP transporter small permease subunit</fullName>
    </submittedName>
</protein>
<accession>A0A7C4RSY0</accession>
<dbReference type="GO" id="GO:0005886">
    <property type="term" value="C:plasma membrane"/>
    <property type="evidence" value="ECO:0007669"/>
    <property type="project" value="UniProtKB-SubCell"/>
</dbReference>
<keyword evidence="6 9" id="KW-1133">Transmembrane helix</keyword>
<comment type="subcellular location">
    <subcellularLocation>
        <location evidence="1">Cell inner membrane</location>
        <topology evidence="1">Multi-pass membrane protein</topology>
    </subcellularLocation>
</comment>
<evidence type="ECO:0000256" key="1">
    <source>
        <dbReference type="ARBA" id="ARBA00004429"/>
    </source>
</evidence>
<keyword evidence="2" id="KW-0813">Transport</keyword>
<evidence type="ECO:0000256" key="5">
    <source>
        <dbReference type="ARBA" id="ARBA00022692"/>
    </source>
</evidence>
<gene>
    <name evidence="11" type="ORF">ENS29_10860</name>
</gene>
<evidence type="ECO:0000256" key="3">
    <source>
        <dbReference type="ARBA" id="ARBA00022475"/>
    </source>
</evidence>
<evidence type="ECO:0000256" key="2">
    <source>
        <dbReference type="ARBA" id="ARBA00022448"/>
    </source>
</evidence>
<dbReference type="PANTHER" id="PTHR35011">
    <property type="entry name" value="2,3-DIKETO-L-GULONATE TRAP TRANSPORTER SMALL PERMEASE PROTEIN YIAM"/>
    <property type="match status" value="1"/>
</dbReference>
<evidence type="ECO:0000313" key="11">
    <source>
        <dbReference type="EMBL" id="HGU33341.1"/>
    </source>
</evidence>
<evidence type="ECO:0000256" key="9">
    <source>
        <dbReference type="SAM" id="Phobius"/>
    </source>
</evidence>
<keyword evidence="5 9" id="KW-0812">Transmembrane</keyword>
<proteinExistence type="inferred from homology"/>
<dbReference type="EMBL" id="DSUH01000248">
    <property type="protein sequence ID" value="HGU33341.1"/>
    <property type="molecule type" value="Genomic_DNA"/>
</dbReference>
<feature type="transmembrane region" description="Helical" evidence="9">
    <location>
        <begin position="125"/>
        <end position="146"/>
    </location>
</feature>
<sequence length="203" mass="23206">MAAGRLPERETAPVIHDLSHPAAGSAGCGCLKGTSVMLKRFVRAMDAVNMAVGKFTALMLIPLVLVVFYEVVMRKVFNAPTSWAFEVTVYLYGFHFMMSMGVTYLHDRHVRIDVITLQLSPKVQLILRLITFWIIFVPFVGAMLWAGTEYAAKSWMQWEHSWSAWKPPLYPYKTVIPVSLLLLFLQGFANFIREWYQLKGEKI</sequence>
<keyword evidence="4" id="KW-0997">Cell inner membrane</keyword>
<feature type="transmembrane region" description="Helical" evidence="9">
    <location>
        <begin position="174"/>
        <end position="192"/>
    </location>
</feature>
<evidence type="ECO:0000256" key="6">
    <source>
        <dbReference type="ARBA" id="ARBA00022989"/>
    </source>
</evidence>
<evidence type="ECO:0000259" key="10">
    <source>
        <dbReference type="Pfam" id="PF04290"/>
    </source>
</evidence>
<evidence type="ECO:0000256" key="7">
    <source>
        <dbReference type="ARBA" id="ARBA00023136"/>
    </source>
</evidence>
<comment type="similarity">
    <text evidence="8">Belongs to the TRAP transporter small permease family.</text>
</comment>
<keyword evidence="7 9" id="KW-0472">Membrane</keyword>
<keyword evidence="3" id="KW-1003">Cell membrane</keyword>
<dbReference type="InterPro" id="IPR007387">
    <property type="entry name" value="TRAP_DctQ"/>
</dbReference>
<comment type="caution">
    <text evidence="11">The sequence shown here is derived from an EMBL/GenBank/DDBJ whole genome shotgun (WGS) entry which is preliminary data.</text>
</comment>
<dbReference type="PANTHER" id="PTHR35011:SF4">
    <property type="entry name" value="SLL1102 PROTEIN"/>
    <property type="match status" value="1"/>
</dbReference>
<feature type="transmembrane region" description="Helical" evidence="9">
    <location>
        <begin position="47"/>
        <end position="69"/>
    </location>
</feature>